<accession>A0A5Q6S078</accession>
<evidence type="ECO:0000256" key="4">
    <source>
        <dbReference type="ARBA" id="ARBA00022840"/>
    </source>
</evidence>
<comment type="caution">
    <text evidence="9">The sequence shown here is derived from an EMBL/GenBank/DDBJ whole genome shotgun (WGS) entry which is preliminary data.</text>
</comment>
<keyword evidence="4 5" id="KW-0067">ATP-binding</keyword>
<feature type="domain" description="Protein kinase" evidence="8">
    <location>
        <begin position="48"/>
        <end position="296"/>
    </location>
</feature>
<feature type="binding site" evidence="5">
    <location>
        <position position="76"/>
    </location>
    <ligand>
        <name>ATP</name>
        <dbReference type="ChEBI" id="CHEBI:30616"/>
    </ligand>
</feature>
<dbReference type="SUPFAM" id="SSF56112">
    <property type="entry name" value="Protein kinase-like (PK-like)"/>
    <property type="match status" value="1"/>
</dbReference>
<gene>
    <name evidence="9" type="ORF">FE697_009055</name>
</gene>
<dbReference type="PANTHER" id="PTHR43289:SF34">
    <property type="entry name" value="SERINE_THREONINE-PROTEIN KINASE YBDM-RELATED"/>
    <property type="match status" value="1"/>
</dbReference>
<dbReference type="AlphaFoldDB" id="A0A5Q6S078"/>
<keyword evidence="7" id="KW-0472">Membrane</keyword>
<dbReference type="Gene3D" id="1.10.510.10">
    <property type="entry name" value="Transferase(Phosphotransferase) domain 1"/>
    <property type="match status" value="1"/>
</dbReference>
<keyword evidence="3 9" id="KW-0418">Kinase</keyword>
<reference evidence="9 10" key="1">
    <citation type="submission" date="2019-09" db="EMBL/GenBank/DDBJ databases">
        <title>Mumia zhuanghuii sp. nov. isolated from the intestinal contents of plateau pika (Ochotona curzoniae) in the Qinghai-Tibet plateau of China.</title>
        <authorList>
            <person name="Tian Z."/>
        </authorList>
    </citation>
    <scope>NUCLEOTIDE SEQUENCE [LARGE SCALE GENOMIC DNA]</scope>
    <source>
        <strain evidence="10">350</strain>
    </source>
</reference>
<dbReference type="InterPro" id="IPR000719">
    <property type="entry name" value="Prot_kinase_dom"/>
</dbReference>
<evidence type="ECO:0000256" key="6">
    <source>
        <dbReference type="SAM" id="MobiDB-lite"/>
    </source>
</evidence>
<dbReference type="CDD" id="cd14014">
    <property type="entry name" value="STKc_PknB_like"/>
    <property type="match status" value="1"/>
</dbReference>
<sequence length="562" mass="59291">MSAGDTAEDHVPTVHVGDRRVDRDAPTARVATGIATPLEADGGTAGPYHLKTLIGSGGFGAVYVGRAPSGPPVAVKLLTYVGDGARERFAREAELLHRLGGAGFPRYLDGDLRATRPWFAMELLEGVTIADAVRHVGPLSEETVVTAALDAARSLRRLHELGYVHRDVKPANAVLAGRRATLIDVGIAKGEHVHDLTSTGEMIGSVAWAAPERLAGDRGTAASDVYGIGLLIAFASSGTMPFPRGDDAGTMSAVAEGRSDLRGVPAALLPLVRRTTAVAPEDRPPMREVVAELERLAPGAVIPKAPRRTPEAPSPTRVAAPAVPPPSPEPPTPPAPPAPPAPQTVAVPQPTPPAGPPDGLQRMFDNRRLALTLKAAHERGYDAAAVHLVARAQRHSHRKAVRALDPARVKASIWRRNGWWDGQYAARRRFPDTEHGWAQERGKVHRGWWLDKAAGIIALIAFIAVVVGSISGQDASVRAPFEWLRRVLPVVEIAGRSIAWDMIGLLLVVVAALYGAVRVSRTAQRDRGVGAPQAIRFAPGLIAVGYAVAAAAGVLAVLGVLA</sequence>
<feature type="transmembrane region" description="Helical" evidence="7">
    <location>
        <begin position="453"/>
        <end position="473"/>
    </location>
</feature>
<organism evidence="9 10">
    <name type="scientific">Mumia zhuanghuii</name>
    <dbReference type="NCBI Taxonomy" id="2585211"/>
    <lineage>
        <taxon>Bacteria</taxon>
        <taxon>Bacillati</taxon>
        <taxon>Actinomycetota</taxon>
        <taxon>Actinomycetes</taxon>
        <taxon>Propionibacteriales</taxon>
        <taxon>Nocardioidaceae</taxon>
        <taxon>Mumia</taxon>
    </lineage>
</organism>
<keyword evidence="2 5" id="KW-0547">Nucleotide-binding</keyword>
<feature type="compositionally biased region" description="Pro residues" evidence="6">
    <location>
        <begin position="322"/>
        <end position="342"/>
    </location>
</feature>
<proteinExistence type="predicted"/>
<keyword evidence="7" id="KW-0812">Transmembrane</keyword>
<dbReference type="PROSITE" id="PS00107">
    <property type="entry name" value="PROTEIN_KINASE_ATP"/>
    <property type="match status" value="1"/>
</dbReference>
<dbReference type="PROSITE" id="PS50011">
    <property type="entry name" value="PROTEIN_KINASE_DOM"/>
    <property type="match status" value="1"/>
</dbReference>
<dbReference type="OrthoDB" id="9762169at2"/>
<evidence type="ECO:0000256" key="7">
    <source>
        <dbReference type="SAM" id="Phobius"/>
    </source>
</evidence>
<dbReference type="GO" id="GO:0005524">
    <property type="term" value="F:ATP binding"/>
    <property type="evidence" value="ECO:0007669"/>
    <property type="project" value="UniProtKB-UniRule"/>
</dbReference>
<name>A0A5Q6S078_9ACTN</name>
<evidence type="ECO:0000256" key="2">
    <source>
        <dbReference type="ARBA" id="ARBA00022741"/>
    </source>
</evidence>
<feature type="region of interest" description="Disordered" evidence="6">
    <location>
        <begin position="301"/>
        <end position="362"/>
    </location>
</feature>
<dbReference type="Proteomes" id="UP000307768">
    <property type="component" value="Unassembled WGS sequence"/>
</dbReference>
<dbReference type="Gene3D" id="3.30.200.20">
    <property type="entry name" value="Phosphorylase Kinase, domain 1"/>
    <property type="match status" value="1"/>
</dbReference>
<keyword evidence="9" id="KW-0723">Serine/threonine-protein kinase</keyword>
<keyword evidence="7" id="KW-1133">Transmembrane helix</keyword>
<evidence type="ECO:0000313" key="10">
    <source>
        <dbReference type="Proteomes" id="UP000307768"/>
    </source>
</evidence>
<dbReference type="RefSeq" id="WP_149769231.1">
    <property type="nucleotide sequence ID" value="NZ_VDFQ02000002.1"/>
</dbReference>
<dbReference type="GO" id="GO:0004674">
    <property type="term" value="F:protein serine/threonine kinase activity"/>
    <property type="evidence" value="ECO:0007669"/>
    <property type="project" value="UniProtKB-KW"/>
</dbReference>
<feature type="transmembrane region" description="Helical" evidence="7">
    <location>
        <begin position="493"/>
        <end position="517"/>
    </location>
</feature>
<dbReference type="InterPro" id="IPR017441">
    <property type="entry name" value="Protein_kinase_ATP_BS"/>
</dbReference>
<dbReference type="PANTHER" id="PTHR43289">
    <property type="entry name" value="MITOGEN-ACTIVATED PROTEIN KINASE KINASE KINASE 20-RELATED"/>
    <property type="match status" value="1"/>
</dbReference>
<evidence type="ECO:0000259" key="8">
    <source>
        <dbReference type="PROSITE" id="PS50011"/>
    </source>
</evidence>
<evidence type="ECO:0000256" key="1">
    <source>
        <dbReference type="ARBA" id="ARBA00022679"/>
    </source>
</evidence>
<dbReference type="Pfam" id="PF00069">
    <property type="entry name" value="Pkinase"/>
    <property type="match status" value="1"/>
</dbReference>
<feature type="transmembrane region" description="Helical" evidence="7">
    <location>
        <begin position="537"/>
        <end position="561"/>
    </location>
</feature>
<evidence type="ECO:0000256" key="3">
    <source>
        <dbReference type="ARBA" id="ARBA00022777"/>
    </source>
</evidence>
<evidence type="ECO:0000313" key="9">
    <source>
        <dbReference type="EMBL" id="KAA1423712.1"/>
    </source>
</evidence>
<dbReference type="InterPro" id="IPR011009">
    <property type="entry name" value="Kinase-like_dom_sf"/>
</dbReference>
<dbReference type="SMART" id="SM00220">
    <property type="entry name" value="S_TKc"/>
    <property type="match status" value="1"/>
</dbReference>
<keyword evidence="1" id="KW-0808">Transferase</keyword>
<dbReference type="EMBL" id="VDFQ02000002">
    <property type="protein sequence ID" value="KAA1423712.1"/>
    <property type="molecule type" value="Genomic_DNA"/>
</dbReference>
<protein>
    <submittedName>
        <fullName evidence="9">Serine/threonine protein kinase</fullName>
    </submittedName>
</protein>
<evidence type="ECO:0000256" key="5">
    <source>
        <dbReference type="PROSITE-ProRule" id="PRU10141"/>
    </source>
</evidence>